<keyword evidence="7" id="KW-1185">Reference proteome</keyword>
<dbReference type="InterPro" id="IPR000719">
    <property type="entry name" value="Prot_kinase_dom"/>
</dbReference>
<dbReference type="Gene3D" id="1.10.510.10">
    <property type="entry name" value="Transferase(Phosphotransferase) domain 1"/>
    <property type="match status" value="1"/>
</dbReference>
<dbReference type="PROSITE" id="PS50011">
    <property type="entry name" value="PROTEIN_KINASE_DOM"/>
    <property type="match status" value="1"/>
</dbReference>
<organism evidence="6 7">
    <name type="scientific">Dendryphion nanum</name>
    <dbReference type="NCBI Taxonomy" id="256645"/>
    <lineage>
        <taxon>Eukaryota</taxon>
        <taxon>Fungi</taxon>
        <taxon>Dikarya</taxon>
        <taxon>Ascomycota</taxon>
        <taxon>Pezizomycotina</taxon>
        <taxon>Dothideomycetes</taxon>
        <taxon>Pleosporomycetidae</taxon>
        <taxon>Pleosporales</taxon>
        <taxon>Torulaceae</taxon>
        <taxon>Dendryphion</taxon>
    </lineage>
</organism>
<evidence type="ECO:0000313" key="6">
    <source>
        <dbReference type="EMBL" id="KAH7125150.1"/>
    </source>
</evidence>
<evidence type="ECO:0000259" key="5">
    <source>
        <dbReference type="PROSITE" id="PS50011"/>
    </source>
</evidence>
<evidence type="ECO:0000256" key="4">
    <source>
        <dbReference type="SAM" id="MobiDB-lite"/>
    </source>
</evidence>
<feature type="compositionally biased region" description="Basic and acidic residues" evidence="4">
    <location>
        <begin position="481"/>
        <end position="498"/>
    </location>
</feature>
<dbReference type="SMART" id="SM00220">
    <property type="entry name" value="S_TKc"/>
    <property type="match status" value="1"/>
</dbReference>
<dbReference type="PROSITE" id="PS00108">
    <property type="entry name" value="PROTEIN_KINASE_ST"/>
    <property type="match status" value="1"/>
</dbReference>
<dbReference type="OrthoDB" id="10252171at2759"/>
<keyword evidence="6" id="KW-0418">Kinase</keyword>
<dbReference type="AlphaFoldDB" id="A0A9P9IN38"/>
<dbReference type="SUPFAM" id="SSF56112">
    <property type="entry name" value="Protein kinase-like (PK-like)"/>
    <property type="match status" value="1"/>
</dbReference>
<keyword evidence="2" id="KW-0072">Autophagy</keyword>
<sequence length="956" mass="108952">MPPIPDIVRDSELETEFESGCICHVYYDSSSEAMRPVRTKEYWQIGKTIGAGNFGQVRLEHRIKGSLGPEVRAVKRIRKSMRSVREVNYDSEIEAIVKFSAPKYVRCFVESYGWFETSDYLHITMEYIPFGDLHDYISNNPPIPEFEVQQIMFQLLEGIDFMHENDCAHRDLKPANILIKSKAPHWWVKIGDFGLSKRAMEAAGGSLTRGIGTDGFMAPEISGFLSPNRIPQPLSPYPADIWSLGETCHKALTKKAAFENPWKLHEYISSENDFPSINLQERQVSSTVVEFISACMKVDPRVRLTAQQARCHKWIQLPITTVSNLIHTETMRNFDIQKLSRELTSEDSNGASALWSRDTSVDIYPTPSPQTPIRIPQLPIQDSPVVPRPSQQYNHDMIATSTPSLKFSHSPHPRRTTSGPVLRDKISEPVPHIQPLTIEANGSSNRQRGLNISTSYQEYHHTSVASDIPSLDVFPVPDPERSADNICKKQRKPEEELSKSTSAIMDFMPYTSEGSHTYRGPRIKELDEEDNQVGQPRNRTSSSDIKKLVPYVNSPPSSEIGFVDVQINSVDRACAFSIDKGWLAIGKSFHSYSTFQIRDWKKGKMIYDRPWIVRVKSGYARAMTFSPDSWILALALYDRIELYKTKTWTRIKILDFCKCRYLQFSPDGHILACVSDSYIVFWEVYSPNVESHRTPFWKIVRPMQLQIFASDSVAFTRDGKMAAWFQSYTSIEFHSLETRQPIPAIGNTTKAVRYSDMAFSPKENLLVVTFDNSGYGIEIWDYKAQELVKGCGPPFIEYVTFRSDGEVFATMLSFRSGKYGDKTIHLWNVEGVCLAVLDTMGSEACSRPLFSSDERRLAVMARRSLFSRTHYIRIWSFIRGWGVKQDIGQGADISVQHRSEKYSHHRNNGSDNNCIGYIAVVIFSDQSYSSFKSNRVFDLQPTNAVLIDENVYLFIT</sequence>
<name>A0A9P9IN38_9PLEO</name>
<accession>A0A9P9IN38</accession>
<dbReference type="EMBL" id="JAGMWT010000007">
    <property type="protein sequence ID" value="KAH7125150.1"/>
    <property type="molecule type" value="Genomic_DNA"/>
</dbReference>
<dbReference type="Gene3D" id="2.130.10.10">
    <property type="entry name" value="YVTN repeat-like/Quinoprotein amine dehydrogenase"/>
    <property type="match status" value="2"/>
</dbReference>
<dbReference type="GO" id="GO:0004674">
    <property type="term" value="F:protein serine/threonine kinase activity"/>
    <property type="evidence" value="ECO:0007669"/>
    <property type="project" value="InterPro"/>
</dbReference>
<evidence type="ECO:0000256" key="3">
    <source>
        <dbReference type="ARBA" id="ARBA00030237"/>
    </source>
</evidence>
<dbReference type="InterPro" id="IPR008271">
    <property type="entry name" value="Ser/Thr_kinase_AS"/>
</dbReference>
<dbReference type="Proteomes" id="UP000700596">
    <property type="component" value="Unassembled WGS sequence"/>
</dbReference>
<dbReference type="GO" id="GO:0034045">
    <property type="term" value="C:phagophore assembly site membrane"/>
    <property type="evidence" value="ECO:0007669"/>
    <property type="project" value="UniProtKB-SubCell"/>
</dbReference>
<protein>
    <recommendedName>
        <fullName evidence="3">Autophagy-related protein 1</fullName>
    </recommendedName>
</protein>
<dbReference type="SUPFAM" id="SSF82171">
    <property type="entry name" value="DPP6 N-terminal domain-like"/>
    <property type="match status" value="1"/>
</dbReference>
<gene>
    <name evidence="6" type="ORF">B0J11DRAFT_527654</name>
</gene>
<comment type="caution">
    <text evidence="6">The sequence shown here is derived from an EMBL/GenBank/DDBJ whole genome shotgun (WGS) entry which is preliminary data.</text>
</comment>
<comment type="subcellular location">
    <subcellularLocation>
        <location evidence="1">Preautophagosomal structure membrane</location>
        <topology evidence="1">Peripheral membrane protein</topology>
    </subcellularLocation>
</comment>
<dbReference type="Pfam" id="PF00069">
    <property type="entry name" value="Pkinase"/>
    <property type="match status" value="1"/>
</dbReference>
<dbReference type="InterPro" id="IPR015943">
    <property type="entry name" value="WD40/YVTN_repeat-like_dom_sf"/>
</dbReference>
<evidence type="ECO:0000256" key="2">
    <source>
        <dbReference type="ARBA" id="ARBA00023006"/>
    </source>
</evidence>
<dbReference type="PANTHER" id="PTHR24348">
    <property type="entry name" value="SERINE/THREONINE-PROTEIN KINASE UNC-51-RELATED"/>
    <property type="match status" value="1"/>
</dbReference>
<feature type="region of interest" description="Disordered" evidence="4">
    <location>
        <begin position="481"/>
        <end position="518"/>
    </location>
</feature>
<dbReference type="PANTHER" id="PTHR24348:SF64">
    <property type="entry name" value="SERINE_THREONINE-PROTEIN KINASE DDB_G0278901-RELATED"/>
    <property type="match status" value="1"/>
</dbReference>
<evidence type="ECO:0000313" key="7">
    <source>
        <dbReference type="Proteomes" id="UP000700596"/>
    </source>
</evidence>
<reference evidence="6" key="1">
    <citation type="journal article" date="2021" name="Nat. Commun.">
        <title>Genetic determinants of endophytism in the Arabidopsis root mycobiome.</title>
        <authorList>
            <person name="Mesny F."/>
            <person name="Miyauchi S."/>
            <person name="Thiergart T."/>
            <person name="Pickel B."/>
            <person name="Atanasova L."/>
            <person name="Karlsson M."/>
            <person name="Huettel B."/>
            <person name="Barry K.W."/>
            <person name="Haridas S."/>
            <person name="Chen C."/>
            <person name="Bauer D."/>
            <person name="Andreopoulos W."/>
            <person name="Pangilinan J."/>
            <person name="LaButti K."/>
            <person name="Riley R."/>
            <person name="Lipzen A."/>
            <person name="Clum A."/>
            <person name="Drula E."/>
            <person name="Henrissat B."/>
            <person name="Kohler A."/>
            <person name="Grigoriev I.V."/>
            <person name="Martin F.M."/>
            <person name="Hacquard S."/>
        </authorList>
    </citation>
    <scope>NUCLEOTIDE SEQUENCE</scope>
    <source>
        <strain evidence="6">MPI-CAGE-CH-0243</strain>
    </source>
</reference>
<keyword evidence="6" id="KW-0808">Transferase</keyword>
<proteinExistence type="predicted"/>
<dbReference type="GO" id="GO:0006914">
    <property type="term" value="P:autophagy"/>
    <property type="evidence" value="ECO:0007669"/>
    <property type="project" value="UniProtKB-KW"/>
</dbReference>
<dbReference type="GO" id="GO:0005524">
    <property type="term" value="F:ATP binding"/>
    <property type="evidence" value="ECO:0007669"/>
    <property type="project" value="InterPro"/>
</dbReference>
<feature type="domain" description="Protein kinase" evidence="5">
    <location>
        <begin position="43"/>
        <end position="315"/>
    </location>
</feature>
<feature type="region of interest" description="Disordered" evidence="4">
    <location>
        <begin position="402"/>
        <end position="425"/>
    </location>
</feature>
<evidence type="ECO:0000256" key="1">
    <source>
        <dbReference type="ARBA" id="ARBA00004623"/>
    </source>
</evidence>
<dbReference type="GO" id="GO:0010506">
    <property type="term" value="P:regulation of autophagy"/>
    <property type="evidence" value="ECO:0007669"/>
    <property type="project" value="InterPro"/>
</dbReference>
<dbReference type="InterPro" id="IPR011009">
    <property type="entry name" value="Kinase-like_dom_sf"/>
</dbReference>
<dbReference type="InterPro" id="IPR045269">
    <property type="entry name" value="Atg1-like"/>
</dbReference>